<dbReference type="EMBL" id="QYRN01000010">
    <property type="protein sequence ID" value="RIX98426.1"/>
    <property type="molecule type" value="Genomic_DNA"/>
</dbReference>
<sequence>MPESALETDMFARNNLSKILSTAIVSGALLSHAEAGSLAPLRQERALPQSRMEEGINTRAPFAFIRYCVASPQACRVGKPETVEWSPSVRALVTEVNRSVNRSIRPVSDGLSDVWQANVAAGDCEEFALTKRERLLKMGLPASALRMAVATTASGEGHAVLVVSTPSGDFVLDNRLDRILLWHQTDLTFLKIASSQDPRLWRRLV</sequence>
<keyword evidence="2" id="KW-1185">Reference proteome</keyword>
<dbReference type="PANTHER" id="PTHR39327">
    <property type="match status" value="1"/>
</dbReference>
<evidence type="ECO:0000313" key="2">
    <source>
        <dbReference type="Proteomes" id="UP000265750"/>
    </source>
</evidence>
<dbReference type="Pfam" id="PF06035">
    <property type="entry name" value="Peptidase_C93"/>
    <property type="match status" value="1"/>
</dbReference>
<dbReference type="Proteomes" id="UP000265750">
    <property type="component" value="Unassembled WGS sequence"/>
</dbReference>
<name>A0A3A1WHD3_9HYPH</name>
<dbReference type="Gene3D" id="3.10.620.30">
    <property type="match status" value="1"/>
</dbReference>
<comment type="caution">
    <text evidence="1">The sequence shown here is derived from an EMBL/GenBank/DDBJ whole genome shotgun (WGS) entry which is preliminary data.</text>
</comment>
<dbReference type="InterPro" id="IPR010319">
    <property type="entry name" value="Transglutaminase-like_Cys_pept"/>
</dbReference>
<evidence type="ECO:0000313" key="1">
    <source>
        <dbReference type="EMBL" id="RIX98426.1"/>
    </source>
</evidence>
<organism evidence="1 2">
    <name type="scientific">Aureimonas flava</name>
    <dbReference type="NCBI Taxonomy" id="2320271"/>
    <lineage>
        <taxon>Bacteria</taxon>
        <taxon>Pseudomonadati</taxon>
        <taxon>Pseudomonadota</taxon>
        <taxon>Alphaproteobacteria</taxon>
        <taxon>Hyphomicrobiales</taxon>
        <taxon>Aurantimonadaceae</taxon>
        <taxon>Aureimonas</taxon>
    </lineage>
</organism>
<evidence type="ECO:0008006" key="3">
    <source>
        <dbReference type="Google" id="ProtNLM"/>
    </source>
</evidence>
<gene>
    <name evidence="1" type="ORF">D3218_16935</name>
</gene>
<proteinExistence type="predicted"/>
<dbReference type="OrthoDB" id="7206808at2"/>
<accession>A0A3A1WHD3</accession>
<reference evidence="2" key="1">
    <citation type="submission" date="2018-09" db="EMBL/GenBank/DDBJ databases">
        <authorList>
            <person name="Tuo L."/>
        </authorList>
    </citation>
    <scope>NUCLEOTIDE SEQUENCE [LARGE SCALE GENOMIC DNA]</scope>
    <source>
        <strain evidence="2">M2BS4Y-1</strain>
    </source>
</reference>
<dbReference type="PANTHER" id="PTHR39327:SF1">
    <property type="entry name" value="BLR5470 PROTEIN"/>
    <property type="match status" value="1"/>
</dbReference>
<protein>
    <recommendedName>
        <fullName evidence="3">Transglutaminase</fullName>
    </recommendedName>
</protein>
<dbReference type="AlphaFoldDB" id="A0A3A1WHD3"/>